<dbReference type="GO" id="GO:0006508">
    <property type="term" value="P:proteolysis"/>
    <property type="evidence" value="ECO:0007669"/>
    <property type="project" value="UniProtKB-KW"/>
</dbReference>
<dbReference type="InterPro" id="IPR023828">
    <property type="entry name" value="Peptidase_S8_Ser-AS"/>
</dbReference>
<dbReference type="eggNOG" id="COG1404">
    <property type="taxonomic scope" value="Bacteria"/>
</dbReference>
<feature type="domain" description="Fervidolysin-like N-terminal prodomain" evidence="8">
    <location>
        <begin position="5"/>
        <end position="77"/>
    </location>
</feature>
<gene>
    <name evidence="9" type="ORF">OP10G_2554</name>
</gene>
<dbReference type="GO" id="GO:0004252">
    <property type="term" value="F:serine-type endopeptidase activity"/>
    <property type="evidence" value="ECO:0007669"/>
    <property type="project" value="UniProtKB-UniRule"/>
</dbReference>
<organism evidence="9 10">
    <name type="scientific">Fimbriimonas ginsengisoli Gsoil 348</name>
    <dbReference type="NCBI Taxonomy" id="661478"/>
    <lineage>
        <taxon>Bacteria</taxon>
        <taxon>Bacillati</taxon>
        <taxon>Armatimonadota</taxon>
        <taxon>Fimbriimonadia</taxon>
        <taxon>Fimbriimonadales</taxon>
        <taxon>Fimbriimonadaceae</taxon>
        <taxon>Fimbriimonas</taxon>
    </lineage>
</organism>
<keyword evidence="2 5" id="KW-0645">Protease</keyword>
<evidence type="ECO:0000313" key="10">
    <source>
        <dbReference type="Proteomes" id="UP000027982"/>
    </source>
</evidence>
<dbReference type="EMBL" id="CP007139">
    <property type="protein sequence ID" value="AIE85922.1"/>
    <property type="molecule type" value="Genomic_DNA"/>
</dbReference>
<comment type="similarity">
    <text evidence="1 5 6">Belongs to the peptidase S8 family.</text>
</comment>
<dbReference type="PROSITE" id="PS00136">
    <property type="entry name" value="SUBTILASE_ASP"/>
    <property type="match status" value="1"/>
</dbReference>
<dbReference type="SUPFAM" id="SSF52743">
    <property type="entry name" value="Subtilisin-like"/>
    <property type="match status" value="1"/>
</dbReference>
<evidence type="ECO:0000256" key="3">
    <source>
        <dbReference type="ARBA" id="ARBA00022801"/>
    </source>
</evidence>
<dbReference type="PROSITE" id="PS00138">
    <property type="entry name" value="SUBTILASE_SER"/>
    <property type="match status" value="1"/>
</dbReference>
<keyword evidence="10" id="KW-1185">Reference proteome</keyword>
<dbReference type="AlphaFoldDB" id="A0A068NRB0"/>
<dbReference type="PROSITE" id="PS51892">
    <property type="entry name" value="SUBTILASE"/>
    <property type="match status" value="1"/>
</dbReference>
<keyword evidence="4 5" id="KW-0720">Serine protease</keyword>
<feature type="active site" description="Charge relay system" evidence="5">
    <location>
        <position position="204"/>
    </location>
</feature>
<name>A0A068NRB0_FIMGI</name>
<evidence type="ECO:0000256" key="1">
    <source>
        <dbReference type="ARBA" id="ARBA00011073"/>
    </source>
</evidence>
<keyword evidence="3 5" id="KW-0378">Hydrolase</keyword>
<dbReference type="Pfam" id="PF00082">
    <property type="entry name" value="Peptidase_S8"/>
    <property type="match status" value="1"/>
</dbReference>
<dbReference type="PANTHER" id="PTHR43806:SF11">
    <property type="entry name" value="CEREVISIN-RELATED"/>
    <property type="match status" value="1"/>
</dbReference>
<evidence type="ECO:0000259" key="7">
    <source>
        <dbReference type="Pfam" id="PF00082"/>
    </source>
</evidence>
<dbReference type="HOGENOM" id="CLU_414909_0_0_0"/>
<evidence type="ECO:0000256" key="6">
    <source>
        <dbReference type="RuleBase" id="RU003355"/>
    </source>
</evidence>
<reference evidence="9 10" key="1">
    <citation type="journal article" date="2014" name="PLoS ONE">
        <title>The first complete genome sequence of the class fimbriimonadia in the phylum armatimonadetes.</title>
        <authorList>
            <person name="Hu Z.Y."/>
            <person name="Wang Y.Z."/>
            <person name="Im W.T."/>
            <person name="Wang S.Y."/>
            <person name="Zhao G.P."/>
            <person name="Zheng H.J."/>
            <person name="Quan Z.X."/>
        </authorList>
    </citation>
    <scope>NUCLEOTIDE SEQUENCE [LARGE SCALE GENOMIC DNA]</scope>
    <source>
        <strain evidence="9">Gsoil 348</strain>
    </source>
</reference>
<feature type="active site" description="Charge relay system" evidence="5">
    <location>
        <position position="153"/>
    </location>
</feature>
<evidence type="ECO:0000259" key="8">
    <source>
        <dbReference type="Pfam" id="PF22148"/>
    </source>
</evidence>
<dbReference type="KEGG" id="fgi:OP10G_2554"/>
<evidence type="ECO:0000256" key="5">
    <source>
        <dbReference type="PROSITE-ProRule" id="PRU01240"/>
    </source>
</evidence>
<feature type="active site" description="Charge relay system" evidence="5">
    <location>
        <position position="403"/>
    </location>
</feature>
<dbReference type="Pfam" id="PF22148">
    <property type="entry name" value="Fervidolysin_NPro-like"/>
    <property type="match status" value="1"/>
</dbReference>
<dbReference type="InterPro" id="IPR023827">
    <property type="entry name" value="Peptidase_S8_Asp-AS"/>
</dbReference>
<protein>
    <submittedName>
        <fullName evidence="9">Peptidase S8 and S53 subtilisin kexin sedolisin</fullName>
    </submittedName>
</protein>
<feature type="domain" description="Peptidase S8/S53" evidence="7">
    <location>
        <begin position="148"/>
        <end position="441"/>
    </location>
</feature>
<dbReference type="Proteomes" id="UP000027982">
    <property type="component" value="Chromosome"/>
</dbReference>
<dbReference type="InterPro" id="IPR054399">
    <property type="entry name" value="Fervidolysin-like_N_prodom"/>
</dbReference>
<dbReference type="InterPro" id="IPR050131">
    <property type="entry name" value="Peptidase_S8_subtilisin-like"/>
</dbReference>
<evidence type="ECO:0000313" key="9">
    <source>
        <dbReference type="EMBL" id="AIE85922.1"/>
    </source>
</evidence>
<dbReference type="PANTHER" id="PTHR43806">
    <property type="entry name" value="PEPTIDASE S8"/>
    <property type="match status" value="1"/>
</dbReference>
<dbReference type="InterPro" id="IPR000209">
    <property type="entry name" value="Peptidase_S8/S53_dom"/>
</dbReference>
<dbReference type="Gene3D" id="3.40.50.200">
    <property type="entry name" value="Peptidase S8/S53 domain"/>
    <property type="match status" value="1"/>
</dbReference>
<dbReference type="InterPro" id="IPR015500">
    <property type="entry name" value="Peptidase_S8_subtilisin-rel"/>
</dbReference>
<evidence type="ECO:0000256" key="4">
    <source>
        <dbReference type="ARBA" id="ARBA00022825"/>
    </source>
</evidence>
<evidence type="ECO:0000256" key="2">
    <source>
        <dbReference type="ARBA" id="ARBA00022670"/>
    </source>
</evidence>
<accession>A0A068NRB0</accession>
<proteinExistence type="inferred from homology"/>
<sequence length="661" mass="69111">MDEIVPGQVLVKYSQAKAASIEKAAATSRLSRSMAGETFVRRIGPSGWTLWKIQSDLDPREVAAELRKRPEVVTAEPVNRVYPLVLGSPNDPDFDYVEKDPNLILDLNESDPSFRRMWNMDDISAVAGWSIYPGYYPTATLKPAYRPLVAIIDTGCDMNHPDFILPGGTGTDVGVGGQFQKNLSAYFDFGDPVPGHSTEDLNGHGTHVAGICLAAANNGPFSASVDNGVPGVGINARGMILRVFDDQGNASDTDAAGAIYYAADKGADIINLSLGTTNFSQLFQDAVTYAFQKGTAVFAAGNENGNGGGPMGPIYPAACSGACAVAAAGPGGTFASAYGGTGSYIDVAAPGGNITYAPDLSAYTIQYVWSTAMRTPGALYAMSQSGALFPPYNLDYAYLTGTSMACPHVSGAAALYYGKNGLKQSGSWHNVRVYRALEFTAQGYGGIGGPKGGWEPTFGYGEIDLEALLNNTNSRNAKAGSIQGIVYYNGTALANVGVKAKIGTHTFLTTTLPDGSYRFDSLPPGLAAMSAQPFGALKTRNISVVAGSDTPGVDFWAGTFTGDSTPPVIKMLMANSGGAHSPTAMGVFYCGYDTETGIDKVTIQIGSTSGGSDVVAPTEVQQYDGGAKLMGNIPLGRTYYITAVYTNGNGTTTTKTVPVAW</sequence>
<dbReference type="STRING" id="661478.OP10G_2554"/>
<dbReference type="PRINTS" id="PR00723">
    <property type="entry name" value="SUBTILISIN"/>
</dbReference>
<dbReference type="InterPro" id="IPR036852">
    <property type="entry name" value="Peptidase_S8/S53_dom_sf"/>
</dbReference>